<proteinExistence type="predicted"/>
<name>A0A1J1I4C9_9DIPT</name>
<evidence type="ECO:0000313" key="1">
    <source>
        <dbReference type="EMBL" id="CRK93726.1"/>
    </source>
</evidence>
<organism evidence="1 2">
    <name type="scientific">Clunio marinus</name>
    <dbReference type="NCBI Taxonomy" id="568069"/>
    <lineage>
        <taxon>Eukaryota</taxon>
        <taxon>Metazoa</taxon>
        <taxon>Ecdysozoa</taxon>
        <taxon>Arthropoda</taxon>
        <taxon>Hexapoda</taxon>
        <taxon>Insecta</taxon>
        <taxon>Pterygota</taxon>
        <taxon>Neoptera</taxon>
        <taxon>Endopterygota</taxon>
        <taxon>Diptera</taxon>
        <taxon>Nematocera</taxon>
        <taxon>Chironomoidea</taxon>
        <taxon>Chironomidae</taxon>
        <taxon>Clunio</taxon>
    </lineage>
</organism>
<reference evidence="1 2" key="1">
    <citation type="submission" date="2015-04" db="EMBL/GenBank/DDBJ databases">
        <authorList>
            <person name="Syromyatnikov M.Y."/>
            <person name="Popov V.N."/>
        </authorList>
    </citation>
    <scope>NUCLEOTIDE SEQUENCE [LARGE SCALE GENOMIC DNA]</scope>
</reference>
<dbReference type="Proteomes" id="UP000183832">
    <property type="component" value="Unassembled WGS sequence"/>
</dbReference>
<protein>
    <submittedName>
        <fullName evidence="1">CLUMA_CG007254, isoform A</fullName>
    </submittedName>
</protein>
<sequence length="93" mass="11082">MAMVLKRFVTLMQFDVMMKSKVPVLQYLVTAINSETIYRRLPLQKLVDQFPFFLYLITSFEFPQSKNNLNILKYFYGIPAVQQLILKLQERKT</sequence>
<accession>A0A1J1I4C9</accession>
<keyword evidence="2" id="KW-1185">Reference proteome</keyword>
<gene>
    <name evidence="1" type="ORF">CLUMA_CG007254</name>
</gene>
<dbReference type="EMBL" id="CVRI01000037">
    <property type="protein sequence ID" value="CRK93726.1"/>
    <property type="molecule type" value="Genomic_DNA"/>
</dbReference>
<evidence type="ECO:0000313" key="2">
    <source>
        <dbReference type="Proteomes" id="UP000183832"/>
    </source>
</evidence>
<dbReference type="AlphaFoldDB" id="A0A1J1I4C9"/>